<evidence type="ECO:0000313" key="1">
    <source>
        <dbReference type="EMBL" id="MBG6134495.1"/>
    </source>
</evidence>
<reference evidence="1" key="1">
    <citation type="submission" date="2020-11" db="EMBL/GenBank/DDBJ databases">
        <title>Sequencing the genomes of 1000 actinobacteria strains.</title>
        <authorList>
            <person name="Klenk H.-P."/>
        </authorList>
    </citation>
    <scope>NUCLEOTIDE SEQUENCE</scope>
    <source>
        <strain evidence="1">DSM 45356</strain>
    </source>
</reference>
<organism evidence="1 2">
    <name type="scientific">Longispora fulva</name>
    <dbReference type="NCBI Taxonomy" id="619741"/>
    <lineage>
        <taxon>Bacteria</taxon>
        <taxon>Bacillati</taxon>
        <taxon>Actinomycetota</taxon>
        <taxon>Actinomycetes</taxon>
        <taxon>Micromonosporales</taxon>
        <taxon>Micromonosporaceae</taxon>
        <taxon>Longispora</taxon>
    </lineage>
</organism>
<keyword evidence="2" id="KW-1185">Reference proteome</keyword>
<sequence>MTIAVMYDHNGVAYELTSPNDAGEQFDQQTQRILRDGRSAHTLWWGTSDQGPDPRGDVNVDSLRLRIDIDPEMGRAAVRWLPDGTHVQELEPTTTLTVIESADAADVIIPAELAVVSIPTARTIAVSFAADGQRPTGVSWS</sequence>
<evidence type="ECO:0000313" key="2">
    <source>
        <dbReference type="Proteomes" id="UP000622552"/>
    </source>
</evidence>
<dbReference type="Proteomes" id="UP000622552">
    <property type="component" value="Unassembled WGS sequence"/>
</dbReference>
<gene>
    <name evidence="1" type="ORF">IW245_000689</name>
</gene>
<proteinExistence type="predicted"/>
<dbReference type="EMBL" id="JADOUF010000001">
    <property type="protein sequence ID" value="MBG6134495.1"/>
    <property type="molecule type" value="Genomic_DNA"/>
</dbReference>
<name>A0A8J7G7J2_9ACTN</name>
<dbReference type="RefSeq" id="WP_197001731.1">
    <property type="nucleotide sequence ID" value="NZ_BONS01000027.1"/>
</dbReference>
<comment type="caution">
    <text evidence="1">The sequence shown here is derived from an EMBL/GenBank/DDBJ whole genome shotgun (WGS) entry which is preliminary data.</text>
</comment>
<accession>A0A8J7G7J2</accession>
<protein>
    <submittedName>
        <fullName evidence="1">Uncharacterized protein</fullName>
    </submittedName>
</protein>
<dbReference type="AlphaFoldDB" id="A0A8J7G7J2"/>